<evidence type="ECO:0000313" key="2">
    <source>
        <dbReference type="EMBL" id="RLM73761.1"/>
    </source>
</evidence>
<dbReference type="AlphaFoldDB" id="A0A3L6Q6J8"/>
<proteinExistence type="predicted"/>
<organism evidence="2 3">
    <name type="scientific">Panicum miliaceum</name>
    <name type="common">Proso millet</name>
    <name type="synonym">Broomcorn millet</name>
    <dbReference type="NCBI Taxonomy" id="4540"/>
    <lineage>
        <taxon>Eukaryota</taxon>
        <taxon>Viridiplantae</taxon>
        <taxon>Streptophyta</taxon>
        <taxon>Embryophyta</taxon>
        <taxon>Tracheophyta</taxon>
        <taxon>Spermatophyta</taxon>
        <taxon>Magnoliopsida</taxon>
        <taxon>Liliopsida</taxon>
        <taxon>Poales</taxon>
        <taxon>Poaceae</taxon>
        <taxon>PACMAD clade</taxon>
        <taxon>Panicoideae</taxon>
        <taxon>Panicodae</taxon>
        <taxon>Paniceae</taxon>
        <taxon>Panicinae</taxon>
        <taxon>Panicum</taxon>
        <taxon>Panicum sect. Panicum</taxon>
    </lineage>
</organism>
<comment type="caution">
    <text evidence="2">The sequence shown here is derived from an EMBL/GenBank/DDBJ whole genome shotgun (WGS) entry which is preliminary data.</text>
</comment>
<feature type="region of interest" description="Disordered" evidence="1">
    <location>
        <begin position="41"/>
        <end position="61"/>
    </location>
</feature>
<name>A0A3L6Q6J8_PANMI</name>
<dbReference type="EMBL" id="PQIB02000013">
    <property type="protein sequence ID" value="RLM73761.1"/>
    <property type="molecule type" value="Genomic_DNA"/>
</dbReference>
<protein>
    <submittedName>
        <fullName evidence="2">Uncharacterized protein</fullName>
    </submittedName>
</protein>
<reference evidence="3" key="1">
    <citation type="journal article" date="2019" name="Nat. Commun.">
        <title>The genome of broomcorn millet.</title>
        <authorList>
            <person name="Zou C."/>
            <person name="Miki D."/>
            <person name="Li D."/>
            <person name="Tang Q."/>
            <person name="Xiao L."/>
            <person name="Rajput S."/>
            <person name="Deng P."/>
            <person name="Jia W."/>
            <person name="Huang R."/>
            <person name="Zhang M."/>
            <person name="Sun Y."/>
            <person name="Hu J."/>
            <person name="Fu X."/>
            <person name="Schnable P.S."/>
            <person name="Li F."/>
            <person name="Zhang H."/>
            <person name="Feng B."/>
            <person name="Zhu X."/>
            <person name="Liu R."/>
            <person name="Schnable J.C."/>
            <person name="Zhu J.-K."/>
            <person name="Zhang H."/>
        </authorList>
    </citation>
    <scope>NUCLEOTIDE SEQUENCE [LARGE SCALE GENOMIC DNA]</scope>
</reference>
<accession>A0A3L6Q6J8</accession>
<feature type="region of interest" description="Disordered" evidence="1">
    <location>
        <begin position="84"/>
        <end position="123"/>
    </location>
</feature>
<feature type="compositionally biased region" description="Polar residues" evidence="1">
    <location>
        <begin position="91"/>
        <end position="100"/>
    </location>
</feature>
<gene>
    <name evidence="2" type="ORF">C2845_PM15G01720</name>
</gene>
<evidence type="ECO:0000256" key="1">
    <source>
        <dbReference type="SAM" id="MobiDB-lite"/>
    </source>
</evidence>
<evidence type="ECO:0000313" key="3">
    <source>
        <dbReference type="Proteomes" id="UP000275267"/>
    </source>
</evidence>
<dbReference type="Proteomes" id="UP000275267">
    <property type="component" value="Unassembled WGS sequence"/>
</dbReference>
<feature type="compositionally biased region" description="Basic residues" evidence="1">
    <location>
        <begin position="50"/>
        <end position="61"/>
    </location>
</feature>
<sequence length="123" mass="13875">MPLLLCFTMDPVIPEGVYSISQCERTSISACDTLSGNWHRSKKESINSDKRRHLSNTKKRLPTCRREATNTLCPWISDIETDEGDVDKQKIQPTRQQQAAIASGKKVMVSPKKETPWKLSNAS</sequence>
<keyword evidence="3" id="KW-1185">Reference proteome</keyword>